<dbReference type="EMBL" id="NEVH01011208">
    <property type="protein sequence ID" value="PNF31696.1"/>
    <property type="molecule type" value="Genomic_DNA"/>
</dbReference>
<sequence length="424" mass="47571">MKRKLVYETVNEVPCKSENSSVPYVENYQIDYEPLHFLRCHSRKNDPADIQTQVWQCAFEPNRDDQKKTTNVVATCGGNSICLINVKTGEVTGKFSSKDLREMFYSIAWTTLFVELADPPQMNILAAAGARGTLHLIHPEGGVAFFECQIIRSKTVTVSSLLFHPKQCSILFCALSDGQVMGWDIGSPSPPDYNMKLNCLLTLEARLEIFNLVYSLQGNILMAACSIGVCGWIVTQEALQKKSDSLPILKFQFPRKHIQNTSEPQLVDSLVLLGDGMVGTKCALHGVIYVWDLMATLAANGEEQQLTVTPIRVLTWSNTDNYFMNMGCHPVAGLLVCGDDRGALWLYNLKEAMQVKEQTHEVQPLTILDWPDITDMNLDRNRKLRLDVYDIVVDSVAVSCTGKYLVAVTSNNMVCIWKKMKSWK</sequence>
<comment type="subcellular location">
    <subcellularLocation>
        <location evidence="1">Chromosome</location>
    </subcellularLocation>
</comment>
<dbReference type="InterPro" id="IPR036322">
    <property type="entry name" value="WD40_repeat_dom_sf"/>
</dbReference>
<keyword evidence="3" id="KW-0433">Leucine-rich repeat</keyword>
<dbReference type="OrthoDB" id="7318948at2759"/>
<proteinExistence type="predicted"/>
<dbReference type="Pfam" id="PF23215">
    <property type="entry name" value="WD_LRWD1"/>
    <property type="match status" value="1"/>
</dbReference>
<reference evidence="5 6" key="1">
    <citation type="submission" date="2017-12" db="EMBL/GenBank/DDBJ databases">
        <title>Hemimetabolous genomes reveal molecular basis of termite eusociality.</title>
        <authorList>
            <person name="Harrison M.C."/>
            <person name="Jongepier E."/>
            <person name="Robertson H.M."/>
            <person name="Arning N."/>
            <person name="Bitard-Feildel T."/>
            <person name="Chao H."/>
            <person name="Childers C.P."/>
            <person name="Dinh H."/>
            <person name="Doddapaneni H."/>
            <person name="Dugan S."/>
            <person name="Gowin J."/>
            <person name="Greiner C."/>
            <person name="Han Y."/>
            <person name="Hu H."/>
            <person name="Hughes D.S.T."/>
            <person name="Huylmans A.-K."/>
            <person name="Kemena C."/>
            <person name="Kremer L.P.M."/>
            <person name="Lee S.L."/>
            <person name="Lopez-Ezquerra A."/>
            <person name="Mallet L."/>
            <person name="Monroy-Kuhn J.M."/>
            <person name="Moser A."/>
            <person name="Murali S.C."/>
            <person name="Muzny D.M."/>
            <person name="Otani S."/>
            <person name="Piulachs M.-D."/>
            <person name="Poelchau M."/>
            <person name="Qu J."/>
            <person name="Schaub F."/>
            <person name="Wada-Katsumata A."/>
            <person name="Worley K.C."/>
            <person name="Xie Q."/>
            <person name="Ylla G."/>
            <person name="Poulsen M."/>
            <person name="Gibbs R.A."/>
            <person name="Schal C."/>
            <person name="Richards S."/>
            <person name="Belles X."/>
            <person name="Korb J."/>
            <person name="Bornberg-Bauer E."/>
        </authorList>
    </citation>
    <scope>NUCLEOTIDE SEQUENCE [LARGE SCALE GENOMIC DNA]</scope>
    <source>
        <tissue evidence="5">Whole body</tissue>
    </source>
</reference>
<dbReference type="GO" id="GO:0071169">
    <property type="term" value="P:establishment of protein localization to chromatin"/>
    <property type="evidence" value="ECO:0007669"/>
    <property type="project" value="TreeGrafter"/>
</dbReference>
<dbReference type="SMART" id="SM00320">
    <property type="entry name" value="WD40"/>
    <property type="match status" value="4"/>
</dbReference>
<dbReference type="GO" id="GO:0006325">
    <property type="term" value="P:chromatin organization"/>
    <property type="evidence" value="ECO:0007669"/>
    <property type="project" value="TreeGrafter"/>
</dbReference>
<dbReference type="SUPFAM" id="SSF50978">
    <property type="entry name" value="WD40 repeat-like"/>
    <property type="match status" value="1"/>
</dbReference>
<comment type="caution">
    <text evidence="5">The sequence shown here is derived from an EMBL/GenBank/DDBJ whole genome shotgun (WGS) entry which is preliminary data.</text>
</comment>
<dbReference type="Gene3D" id="2.130.10.10">
    <property type="entry name" value="YVTN repeat-like/Quinoprotein amine dehydrogenase"/>
    <property type="match status" value="1"/>
</dbReference>
<evidence type="ECO:0000256" key="3">
    <source>
        <dbReference type="ARBA" id="ARBA00022614"/>
    </source>
</evidence>
<feature type="non-terminal residue" evidence="5">
    <location>
        <position position="424"/>
    </location>
</feature>
<dbReference type="InterPro" id="IPR052489">
    <property type="entry name" value="LRWD1"/>
</dbReference>
<dbReference type="InterPro" id="IPR056160">
    <property type="entry name" value="WD_LRWD1"/>
</dbReference>
<dbReference type="InterPro" id="IPR001680">
    <property type="entry name" value="WD40_rpt"/>
</dbReference>
<dbReference type="GO" id="GO:0005664">
    <property type="term" value="C:nuclear origin of replication recognition complex"/>
    <property type="evidence" value="ECO:0007669"/>
    <property type="project" value="TreeGrafter"/>
</dbReference>
<evidence type="ECO:0000256" key="2">
    <source>
        <dbReference type="ARBA" id="ARBA00022454"/>
    </source>
</evidence>
<organism evidence="5 6">
    <name type="scientific">Cryptotermes secundus</name>
    <dbReference type="NCBI Taxonomy" id="105785"/>
    <lineage>
        <taxon>Eukaryota</taxon>
        <taxon>Metazoa</taxon>
        <taxon>Ecdysozoa</taxon>
        <taxon>Arthropoda</taxon>
        <taxon>Hexapoda</taxon>
        <taxon>Insecta</taxon>
        <taxon>Pterygota</taxon>
        <taxon>Neoptera</taxon>
        <taxon>Polyneoptera</taxon>
        <taxon>Dictyoptera</taxon>
        <taxon>Blattodea</taxon>
        <taxon>Blattoidea</taxon>
        <taxon>Termitoidae</taxon>
        <taxon>Kalotermitidae</taxon>
        <taxon>Cryptotermitinae</taxon>
        <taxon>Cryptotermes</taxon>
    </lineage>
</organism>
<dbReference type="Proteomes" id="UP000235965">
    <property type="component" value="Unassembled WGS sequence"/>
</dbReference>
<protein>
    <recommendedName>
        <fullName evidence="4">Leucine-rich repeat and WD repeat-containing protein 1 WD domain-containing protein</fullName>
    </recommendedName>
</protein>
<dbReference type="GO" id="GO:0003682">
    <property type="term" value="F:chromatin binding"/>
    <property type="evidence" value="ECO:0007669"/>
    <property type="project" value="TreeGrafter"/>
</dbReference>
<keyword evidence="2" id="KW-0158">Chromosome</keyword>
<feature type="domain" description="Leucine-rich repeat and WD repeat-containing protein 1 WD" evidence="4">
    <location>
        <begin position="30"/>
        <end position="419"/>
    </location>
</feature>
<dbReference type="STRING" id="105785.A0A2J7QSX5"/>
<evidence type="ECO:0000313" key="6">
    <source>
        <dbReference type="Proteomes" id="UP000235965"/>
    </source>
</evidence>
<name>A0A2J7QSX5_9NEOP</name>
<dbReference type="PANTHER" id="PTHR24370:SF10">
    <property type="entry name" value="LEUCINE-RICH REPEAT AND WD REPEAT-CONTAINING PROTEIN 1"/>
    <property type="match status" value="1"/>
</dbReference>
<dbReference type="InParanoid" id="A0A2J7QSX5"/>
<gene>
    <name evidence="5" type="ORF">B7P43_G14014</name>
</gene>
<keyword evidence="6" id="KW-1185">Reference proteome</keyword>
<evidence type="ECO:0000313" key="5">
    <source>
        <dbReference type="EMBL" id="PNF31696.1"/>
    </source>
</evidence>
<accession>A0A2J7QSX5</accession>
<dbReference type="PANTHER" id="PTHR24370">
    <property type="entry name" value="OPTICIN"/>
    <property type="match status" value="1"/>
</dbReference>
<dbReference type="InterPro" id="IPR015943">
    <property type="entry name" value="WD40/YVTN_repeat-like_dom_sf"/>
</dbReference>
<evidence type="ECO:0000256" key="1">
    <source>
        <dbReference type="ARBA" id="ARBA00004286"/>
    </source>
</evidence>
<evidence type="ECO:0000259" key="4">
    <source>
        <dbReference type="Pfam" id="PF23215"/>
    </source>
</evidence>
<dbReference type="AlphaFoldDB" id="A0A2J7QSX5"/>